<name>A0A955RKS0_9BACT</name>
<comment type="caution">
    <text evidence="2">The sequence shown here is derived from an EMBL/GenBank/DDBJ whole genome shotgun (WGS) entry which is preliminary data.</text>
</comment>
<protein>
    <submittedName>
        <fullName evidence="2">S8/S53 family peptidase</fullName>
    </submittedName>
</protein>
<evidence type="ECO:0000259" key="1">
    <source>
        <dbReference type="Pfam" id="PF00082"/>
    </source>
</evidence>
<gene>
    <name evidence="2" type="ORF">KC717_05450</name>
</gene>
<dbReference type="Gene3D" id="3.40.50.200">
    <property type="entry name" value="Peptidase S8/S53 domain"/>
    <property type="match status" value="1"/>
</dbReference>
<accession>A0A955RKS0</accession>
<evidence type="ECO:0000313" key="3">
    <source>
        <dbReference type="Proteomes" id="UP000754563"/>
    </source>
</evidence>
<dbReference type="CDD" id="cd00306">
    <property type="entry name" value="Peptidases_S8_S53"/>
    <property type="match status" value="1"/>
</dbReference>
<dbReference type="Proteomes" id="UP000754563">
    <property type="component" value="Unassembled WGS sequence"/>
</dbReference>
<proteinExistence type="predicted"/>
<dbReference type="Pfam" id="PF00082">
    <property type="entry name" value="Peptidase_S8"/>
    <property type="match status" value="1"/>
</dbReference>
<organism evidence="2 3">
    <name type="scientific">Candidatus Dojkabacteria bacterium</name>
    <dbReference type="NCBI Taxonomy" id="2099670"/>
    <lineage>
        <taxon>Bacteria</taxon>
        <taxon>Candidatus Dojkabacteria</taxon>
    </lineage>
</organism>
<feature type="domain" description="Peptidase S8/S53" evidence="1">
    <location>
        <begin position="161"/>
        <end position="300"/>
    </location>
</feature>
<dbReference type="GO" id="GO:0004252">
    <property type="term" value="F:serine-type endopeptidase activity"/>
    <property type="evidence" value="ECO:0007669"/>
    <property type="project" value="InterPro"/>
</dbReference>
<reference evidence="2" key="1">
    <citation type="submission" date="2020-04" db="EMBL/GenBank/DDBJ databases">
        <authorList>
            <person name="Zhang T."/>
        </authorList>
    </citation>
    <scope>NUCLEOTIDE SEQUENCE</scope>
    <source>
        <strain evidence="2">HKST-UBA11</strain>
    </source>
</reference>
<dbReference type="InterPro" id="IPR000209">
    <property type="entry name" value="Peptidase_S8/S53_dom"/>
</dbReference>
<sequence>METRSNQPFEKLRKYRAIGSLLLILLGVTLTLPYDARADNESGNIVEFDPSAEYGPELAGMGDGIPFPESIPGDEKVDIMHASVLGCLMADGSMPPGFNYGGEYSPTIDDFGGTGHAVPVLSRIFNSKFYDEGIINVWCMDTSPNENFPSNHVEALISVFNYATEHGIDIVTMAKITGVPEDSCDNEELFQALGAFVDSGGIFMPSVSNWGPGSITCPSNLWTHHERPGVLPVGSIGPSGEKSGFSGSGGEDDDIMYWVGEGVQALDSVDGGYTRFTGTSMAVGEAATIVARLWRLPQNSDKTNLEMVGMMRNEGKSSVPNIFLMAYPYRSFLPLVSK</sequence>
<reference evidence="2" key="2">
    <citation type="journal article" date="2021" name="Microbiome">
        <title>Successional dynamics and alternative stable states in a saline activated sludge microbial community over 9 years.</title>
        <authorList>
            <person name="Wang Y."/>
            <person name="Ye J."/>
            <person name="Ju F."/>
            <person name="Liu L."/>
            <person name="Boyd J.A."/>
            <person name="Deng Y."/>
            <person name="Parks D.H."/>
            <person name="Jiang X."/>
            <person name="Yin X."/>
            <person name="Woodcroft B.J."/>
            <person name="Tyson G.W."/>
            <person name="Hugenholtz P."/>
            <person name="Polz M.F."/>
            <person name="Zhang T."/>
        </authorList>
    </citation>
    <scope>NUCLEOTIDE SEQUENCE</scope>
    <source>
        <strain evidence="2">HKST-UBA11</strain>
    </source>
</reference>
<dbReference type="AlphaFoldDB" id="A0A955RKS0"/>
<dbReference type="SUPFAM" id="SSF52743">
    <property type="entry name" value="Subtilisin-like"/>
    <property type="match status" value="1"/>
</dbReference>
<dbReference type="GO" id="GO:0006508">
    <property type="term" value="P:proteolysis"/>
    <property type="evidence" value="ECO:0007669"/>
    <property type="project" value="InterPro"/>
</dbReference>
<evidence type="ECO:0000313" key="2">
    <source>
        <dbReference type="EMBL" id="MCA9386066.1"/>
    </source>
</evidence>
<dbReference type="EMBL" id="JAGQLH010000074">
    <property type="protein sequence ID" value="MCA9386066.1"/>
    <property type="molecule type" value="Genomic_DNA"/>
</dbReference>
<dbReference type="InterPro" id="IPR036852">
    <property type="entry name" value="Peptidase_S8/S53_dom_sf"/>
</dbReference>